<keyword evidence="6" id="KW-0255">Endonuclease</keyword>
<dbReference type="PANTHER" id="PTHR30408:SF13">
    <property type="entry name" value="TYPE I RESTRICTION ENZYME HINDI SPECIFICITY SUBUNIT"/>
    <property type="match status" value="1"/>
</dbReference>
<keyword evidence="3" id="KW-0238">DNA-binding</keyword>
<dbReference type="GO" id="GO:0004519">
    <property type="term" value="F:endonuclease activity"/>
    <property type="evidence" value="ECO:0007669"/>
    <property type="project" value="UniProtKB-KW"/>
</dbReference>
<dbReference type="Pfam" id="PF01420">
    <property type="entry name" value="Methylase_S"/>
    <property type="match status" value="2"/>
</dbReference>
<keyword evidence="2" id="KW-0680">Restriction system</keyword>
<dbReference type="GO" id="GO:0003677">
    <property type="term" value="F:DNA binding"/>
    <property type="evidence" value="ECO:0007669"/>
    <property type="project" value="UniProtKB-KW"/>
</dbReference>
<evidence type="ECO:0000313" key="6">
    <source>
        <dbReference type="EMBL" id="MBK8890373.1"/>
    </source>
</evidence>
<gene>
    <name evidence="6" type="ORF">IPN75_08180</name>
</gene>
<evidence type="ECO:0000256" key="2">
    <source>
        <dbReference type="ARBA" id="ARBA00022747"/>
    </source>
</evidence>
<keyword evidence="6" id="KW-0540">Nuclease</keyword>
<dbReference type="Proteomes" id="UP000808146">
    <property type="component" value="Unassembled WGS sequence"/>
</dbReference>
<keyword evidence="4" id="KW-0175">Coiled coil</keyword>
<protein>
    <submittedName>
        <fullName evidence="6">Restriction endonuclease subunit S</fullName>
    </submittedName>
</protein>
<dbReference type="GO" id="GO:0009307">
    <property type="term" value="P:DNA restriction-modification system"/>
    <property type="evidence" value="ECO:0007669"/>
    <property type="project" value="UniProtKB-KW"/>
</dbReference>
<dbReference type="AlphaFoldDB" id="A0A9D7QL56"/>
<comment type="similarity">
    <text evidence="1">Belongs to the type-I restriction system S methylase family.</text>
</comment>
<keyword evidence="6" id="KW-0378">Hydrolase</keyword>
<feature type="coiled-coil region" evidence="4">
    <location>
        <begin position="167"/>
        <end position="194"/>
    </location>
</feature>
<dbReference type="InterPro" id="IPR000055">
    <property type="entry name" value="Restrct_endonuc_typeI_TRD"/>
</dbReference>
<evidence type="ECO:0000313" key="7">
    <source>
        <dbReference type="Proteomes" id="UP000808146"/>
    </source>
</evidence>
<evidence type="ECO:0000256" key="1">
    <source>
        <dbReference type="ARBA" id="ARBA00010923"/>
    </source>
</evidence>
<reference evidence="6" key="1">
    <citation type="submission" date="2020-10" db="EMBL/GenBank/DDBJ databases">
        <title>Connecting structure to function with the recovery of over 1000 high-quality activated sludge metagenome-assembled genomes encoding full-length rRNA genes using long-read sequencing.</title>
        <authorList>
            <person name="Singleton C.M."/>
            <person name="Petriglieri F."/>
            <person name="Kristensen J.M."/>
            <person name="Kirkegaard R.H."/>
            <person name="Michaelsen T.Y."/>
            <person name="Andersen M.H."/>
            <person name="Karst S.M."/>
            <person name="Dueholm M.S."/>
            <person name="Nielsen P.H."/>
            <person name="Albertsen M."/>
        </authorList>
    </citation>
    <scope>NUCLEOTIDE SEQUENCE</scope>
    <source>
        <strain evidence="6">OdNE_18-Q3-R46-58_BAT3C.305</strain>
    </source>
</reference>
<feature type="domain" description="Type I restriction modification DNA specificity" evidence="5">
    <location>
        <begin position="218"/>
        <end position="398"/>
    </location>
</feature>
<organism evidence="6 7">
    <name type="scientific">Candidatus Dechloromonas phosphorivorans</name>
    <dbReference type="NCBI Taxonomy" id="2899244"/>
    <lineage>
        <taxon>Bacteria</taxon>
        <taxon>Pseudomonadati</taxon>
        <taxon>Pseudomonadota</taxon>
        <taxon>Betaproteobacteria</taxon>
        <taxon>Rhodocyclales</taxon>
        <taxon>Azonexaceae</taxon>
        <taxon>Dechloromonas</taxon>
    </lineage>
</organism>
<dbReference type="SUPFAM" id="SSF116734">
    <property type="entry name" value="DNA methylase specificity domain"/>
    <property type="match status" value="2"/>
</dbReference>
<evidence type="ECO:0000256" key="3">
    <source>
        <dbReference type="ARBA" id="ARBA00023125"/>
    </source>
</evidence>
<name>A0A9D7QL56_9RHOO</name>
<evidence type="ECO:0000259" key="5">
    <source>
        <dbReference type="Pfam" id="PF01420"/>
    </source>
</evidence>
<sequence length="438" mass="50156">MVGVTRWKTLPIKELYDGLYDGPHATPKPSDSGPVFLGIKNVTDDGCLDLTEIRHIAEEDYASWTRRVEPRTNDLVFTYEATLNRYAVIPPGFRGCLGRRMALIRTNPLKVDVRFLLYYFFTDEWRAVIRRNMLTGATVDRIPLTTFPDFPVRVPPLSIQQRIAGILSAYDELIENSQRRIRILEAMARALYREWFVHFRFPGHENHPRVASPLGEIPQGWEVKRLDEVCRSIQDGDWIETKDQGGEEYRLLQISNLGVGEFIETGNFRYVTQKTFDRLRCNEIVPGDLLVARMPTPIGRGWLVTKMPWRMITAVDVAIIRAEPTVIHPLFLLQAWNEHSNLQRIAGQASGTTRLRITRRELAAMEFVIPPVPVQQRFAEIVQPQSATIDALRKQIENLRRTRDLLLPRLFSGQIGVEAIPDPDSLFANSESGREVST</sequence>
<dbReference type="Gene3D" id="3.90.220.20">
    <property type="entry name" value="DNA methylase specificity domains"/>
    <property type="match status" value="2"/>
</dbReference>
<comment type="caution">
    <text evidence="6">The sequence shown here is derived from an EMBL/GenBank/DDBJ whole genome shotgun (WGS) entry which is preliminary data.</text>
</comment>
<dbReference type="CDD" id="cd17246">
    <property type="entry name" value="RMtype1_S_SonII-TRD2-CR2_like"/>
    <property type="match status" value="1"/>
</dbReference>
<dbReference type="PANTHER" id="PTHR30408">
    <property type="entry name" value="TYPE-1 RESTRICTION ENZYME ECOKI SPECIFICITY PROTEIN"/>
    <property type="match status" value="1"/>
</dbReference>
<dbReference type="InterPro" id="IPR044946">
    <property type="entry name" value="Restrct_endonuc_typeI_TRD_sf"/>
</dbReference>
<proteinExistence type="inferred from homology"/>
<evidence type="ECO:0000256" key="4">
    <source>
        <dbReference type="SAM" id="Coils"/>
    </source>
</evidence>
<feature type="domain" description="Type I restriction modification DNA specificity" evidence="5">
    <location>
        <begin position="73"/>
        <end position="182"/>
    </location>
</feature>
<dbReference type="InterPro" id="IPR052021">
    <property type="entry name" value="Type-I_RS_S_subunit"/>
</dbReference>
<accession>A0A9D7QL56</accession>
<dbReference type="EMBL" id="JADKBR010000007">
    <property type="protein sequence ID" value="MBK8890373.1"/>
    <property type="molecule type" value="Genomic_DNA"/>
</dbReference>